<comment type="function">
    <text evidence="1">Allows the formation of correctly charged Asn-tRNA(Asn) or Gln-tRNA(Gln) through the transamidation of misacylated Asp-tRNA(Asn) or Glu-tRNA(Gln) in organisms which lack either or both of asparaginyl-tRNA or glutaminyl-tRNA synthetases. The reaction takes place in the presence of glutamine and ATP through an activated phospho-Asp-tRNA(Asn) or phospho-Glu-tRNA(Gln).</text>
</comment>
<dbReference type="HAMAP" id="MF_00122">
    <property type="entry name" value="GatC"/>
    <property type="match status" value="1"/>
</dbReference>
<comment type="caution">
    <text evidence="2">The sequence shown here is derived from an EMBL/GenBank/DDBJ whole genome shotgun (WGS) entry which is preliminary data.</text>
</comment>
<keyword evidence="2" id="KW-0808">Transferase</keyword>
<dbReference type="OrthoDB" id="9813938at2"/>
<dbReference type="Pfam" id="PF02686">
    <property type="entry name" value="GatC"/>
    <property type="match status" value="1"/>
</dbReference>
<dbReference type="SUPFAM" id="SSF141000">
    <property type="entry name" value="Glu-tRNAGln amidotransferase C subunit"/>
    <property type="match status" value="1"/>
</dbReference>
<dbReference type="GO" id="GO:0050566">
    <property type="term" value="F:asparaginyl-tRNA synthase (glutamine-hydrolyzing) activity"/>
    <property type="evidence" value="ECO:0007669"/>
    <property type="project" value="RHEA"/>
</dbReference>
<dbReference type="GO" id="GO:0050567">
    <property type="term" value="F:glutaminyl-tRNA synthase (glutamine-hydrolyzing) activity"/>
    <property type="evidence" value="ECO:0007669"/>
    <property type="project" value="UniProtKB-UniRule"/>
</dbReference>
<dbReference type="AlphaFoldDB" id="A0A4R3KMI1"/>
<dbReference type="GO" id="GO:0016740">
    <property type="term" value="F:transferase activity"/>
    <property type="evidence" value="ECO:0007669"/>
    <property type="project" value="UniProtKB-KW"/>
</dbReference>
<evidence type="ECO:0000313" key="2">
    <source>
        <dbReference type="EMBL" id="TCS85511.1"/>
    </source>
</evidence>
<comment type="similarity">
    <text evidence="1">Belongs to the GatC family.</text>
</comment>
<dbReference type="GO" id="GO:0006412">
    <property type="term" value="P:translation"/>
    <property type="evidence" value="ECO:0007669"/>
    <property type="project" value="UniProtKB-UniRule"/>
</dbReference>
<evidence type="ECO:0000313" key="3">
    <source>
        <dbReference type="Proteomes" id="UP000295807"/>
    </source>
</evidence>
<keyword evidence="1" id="KW-0648">Protein biosynthesis</keyword>
<dbReference type="Gene3D" id="1.10.20.60">
    <property type="entry name" value="Glu-tRNAGln amidotransferase C subunit, N-terminal domain"/>
    <property type="match status" value="1"/>
</dbReference>
<proteinExistence type="inferred from homology"/>
<dbReference type="InterPro" id="IPR003837">
    <property type="entry name" value="GatC"/>
</dbReference>
<dbReference type="GO" id="GO:0070681">
    <property type="term" value="P:glutaminyl-tRNAGln biosynthesis via transamidation"/>
    <property type="evidence" value="ECO:0007669"/>
    <property type="project" value="TreeGrafter"/>
</dbReference>
<name>A0A4R3KMI1_9SPHI</name>
<organism evidence="2 3">
    <name type="scientific">Anseongella ginsenosidimutans</name>
    <dbReference type="NCBI Taxonomy" id="496056"/>
    <lineage>
        <taxon>Bacteria</taxon>
        <taxon>Pseudomonadati</taxon>
        <taxon>Bacteroidota</taxon>
        <taxon>Sphingobacteriia</taxon>
        <taxon>Sphingobacteriales</taxon>
        <taxon>Sphingobacteriaceae</taxon>
        <taxon>Anseongella</taxon>
    </lineage>
</organism>
<dbReference type="GO" id="GO:0006450">
    <property type="term" value="P:regulation of translational fidelity"/>
    <property type="evidence" value="ECO:0007669"/>
    <property type="project" value="InterPro"/>
</dbReference>
<dbReference type="PANTHER" id="PTHR15004">
    <property type="entry name" value="GLUTAMYL-TRNA(GLN) AMIDOTRANSFERASE SUBUNIT C, MITOCHONDRIAL"/>
    <property type="match status" value="1"/>
</dbReference>
<dbReference type="RefSeq" id="WP_132130224.1">
    <property type="nucleotide sequence ID" value="NZ_CP042432.1"/>
</dbReference>
<accession>A0A4R3KMI1</accession>
<dbReference type="EC" id="6.3.5.-" evidence="1"/>
<comment type="catalytic activity">
    <reaction evidence="1">
        <text>L-glutamyl-tRNA(Gln) + L-glutamine + ATP + H2O = L-glutaminyl-tRNA(Gln) + L-glutamate + ADP + phosphate + H(+)</text>
        <dbReference type="Rhea" id="RHEA:17521"/>
        <dbReference type="Rhea" id="RHEA-COMP:9681"/>
        <dbReference type="Rhea" id="RHEA-COMP:9684"/>
        <dbReference type="ChEBI" id="CHEBI:15377"/>
        <dbReference type="ChEBI" id="CHEBI:15378"/>
        <dbReference type="ChEBI" id="CHEBI:29985"/>
        <dbReference type="ChEBI" id="CHEBI:30616"/>
        <dbReference type="ChEBI" id="CHEBI:43474"/>
        <dbReference type="ChEBI" id="CHEBI:58359"/>
        <dbReference type="ChEBI" id="CHEBI:78520"/>
        <dbReference type="ChEBI" id="CHEBI:78521"/>
        <dbReference type="ChEBI" id="CHEBI:456216"/>
    </reaction>
</comment>
<dbReference type="InterPro" id="IPR036113">
    <property type="entry name" value="Asp/Glu-ADT_sf_sub_c"/>
</dbReference>
<protein>
    <recommendedName>
        <fullName evidence="1">Aspartyl/glutamyl-tRNA(Asn/Gln) amidotransferase subunit C</fullName>
        <shortName evidence="1">Asp/Glu-ADT subunit C</shortName>
        <ecNumber evidence="1">6.3.5.-</ecNumber>
    </recommendedName>
</protein>
<keyword evidence="1" id="KW-0436">Ligase</keyword>
<keyword evidence="3" id="KW-1185">Reference proteome</keyword>
<dbReference type="EMBL" id="SMAD01000012">
    <property type="protein sequence ID" value="TCS85511.1"/>
    <property type="molecule type" value="Genomic_DNA"/>
</dbReference>
<evidence type="ECO:0000256" key="1">
    <source>
        <dbReference type="HAMAP-Rule" id="MF_00122"/>
    </source>
</evidence>
<reference evidence="2 3" key="1">
    <citation type="submission" date="2019-03" db="EMBL/GenBank/DDBJ databases">
        <title>Genomic Encyclopedia of Type Strains, Phase IV (KMG-IV): sequencing the most valuable type-strain genomes for metagenomic binning, comparative biology and taxonomic classification.</title>
        <authorList>
            <person name="Goeker M."/>
        </authorList>
    </citation>
    <scope>NUCLEOTIDE SEQUENCE [LARGE SCALE GENOMIC DNA]</scope>
    <source>
        <strain evidence="2 3">DSM 21100</strain>
    </source>
</reference>
<dbReference type="GO" id="GO:0005524">
    <property type="term" value="F:ATP binding"/>
    <property type="evidence" value="ECO:0007669"/>
    <property type="project" value="UniProtKB-KW"/>
</dbReference>
<comment type="catalytic activity">
    <reaction evidence="1">
        <text>L-aspartyl-tRNA(Asn) + L-glutamine + ATP + H2O = L-asparaginyl-tRNA(Asn) + L-glutamate + ADP + phosphate + 2 H(+)</text>
        <dbReference type="Rhea" id="RHEA:14513"/>
        <dbReference type="Rhea" id="RHEA-COMP:9674"/>
        <dbReference type="Rhea" id="RHEA-COMP:9677"/>
        <dbReference type="ChEBI" id="CHEBI:15377"/>
        <dbReference type="ChEBI" id="CHEBI:15378"/>
        <dbReference type="ChEBI" id="CHEBI:29985"/>
        <dbReference type="ChEBI" id="CHEBI:30616"/>
        <dbReference type="ChEBI" id="CHEBI:43474"/>
        <dbReference type="ChEBI" id="CHEBI:58359"/>
        <dbReference type="ChEBI" id="CHEBI:78515"/>
        <dbReference type="ChEBI" id="CHEBI:78516"/>
        <dbReference type="ChEBI" id="CHEBI:456216"/>
    </reaction>
</comment>
<dbReference type="NCBIfam" id="TIGR00135">
    <property type="entry name" value="gatC"/>
    <property type="match status" value="1"/>
</dbReference>
<dbReference type="PANTHER" id="PTHR15004:SF0">
    <property type="entry name" value="GLUTAMYL-TRNA(GLN) AMIDOTRANSFERASE SUBUNIT C, MITOCHONDRIAL"/>
    <property type="match status" value="1"/>
</dbReference>
<comment type="subunit">
    <text evidence="1">Heterotrimer of A, B and C subunits.</text>
</comment>
<keyword evidence="1" id="KW-0547">Nucleotide-binding</keyword>
<gene>
    <name evidence="1" type="primary">gatC</name>
    <name evidence="2" type="ORF">EDD80_11286</name>
</gene>
<keyword evidence="1" id="KW-0067">ATP-binding</keyword>
<dbReference type="Proteomes" id="UP000295807">
    <property type="component" value="Unassembled WGS sequence"/>
</dbReference>
<sequence>MRVSKSTVEKMAHLARLEVENIEKMQEDMSKILDFMDKLNELDTAEVAPLVYMNEEVNITRPDGMGGELSREEALKNAPSTDGAFFKVAKVIDL</sequence>